<proteinExistence type="predicted"/>
<feature type="region of interest" description="Disordered" evidence="1">
    <location>
        <begin position="1"/>
        <end position="78"/>
    </location>
</feature>
<gene>
    <name evidence="2" type="ORF">H0N91_11175</name>
</gene>
<dbReference type="AlphaFoldDB" id="A0A853JMI0"/>
<dbReference type="Proteomes" id="UP000586254">
    <property type="component" value="Unassembled WGS sequence"/>
</dbReference>
<evidence type="ECO:0000313" key="2">
    <source>
        <dbReference type="EMBL" id="NZA38676.1"/>
    </source>
</evidence>
<sequence>MRKLNKNFKFSEENQQSARRAFKRVREHADACDRARKNGQRSNQMIVERKKGHRKENSTIKPEIPADENQQRIKTQVR</sequence>
<dbReference type="EMBL" id="JACCKS010000011">
    <property type="protein sequence ID" value="NZA38676.1"/>
    <property type="molecule type" value="Genomic_DNA"/>
</dbReference>
<accession>A0A853JMI0</accession>
<organism evidence="2 3">
    <name type="scientific">Eubacterium callanderi</name>
    <dbReference type="NCBI Taxonomy" id="53442"/>
    <lineage>
        <taxon>Bacteria</taxon>
        <taxon>Bacillati</taxon>
        <taxon>Bacillota</taxon>
        <taxon>Clostridia</taxon>
        <taxon>Eubacteriales</taxon>
        <taxon>Eubacteriaceae</taxon>
        <taxon>Eubacterium</taxon>
    </lineage>
</organism>
<reference evidence="2 3" key="1">
    <citation type="submission" date="2020-07" db="EMBL/GenBank/DDBJ databases">
        <title>Organ Donor 1.</title>
        <authorList>
            <person name="Marsh A.J."/>
            <person name="Azcarate-Peril M.A."/>
        </authorList>
    </citation>
    <scope>NUCLEOTIDE SEQUENCE [LARGE SCALE GENOMIC DNA]</scope>
    <source>
        <strain evidence="2 3">AMC0717</strain>
    </source>
</reference>
<dbReference type="RefSeq" id="WP_180493484.1">
    <property type="nucleotide sequence ID" value="NZ_JACCKS010000011.1"/>
</dbReference>
<evidence type="ECO:0000313" key="3">
    <source>
        <dbReference type="Proteomes" id="UP000586254"/>
    </source>
</evidence>
<feature type="compositionally biased region" description="Basic and acidic residues" evidence="1">
    <location>
        <begin position="27"/>
        <end position="36"/>
    </location>
</feature>
<comment type="caution">
    <text evidence="2">The sequence shown here is derived from an EMBL/GenBank/DDBJ whole genome shotgun (WGS) entry which is preliminary data.</text>
</comment>
<evidence type="ECO:0000256" key="1">
    <source>
        <dbReference type="SAM" id="MobiDB-lite"/>
    </source>
</evidence>
<name>A0A853JMI0_9FIRM</name>
<protein>
    <submittedName>
        <fullName evidence="2">Uncharacterized protein</fullName>
    </submittedName>
</protein>